<dbReference type="SUPFAM" id="SSF56801">
    <property type="entry name" value="Acetyl-CoA synthetase-like"/>
    <property type="match status" value="1"/>
</dbReference>
<dbReference type="GO" id="GO:0046949">
    <property type="term" value="P:fatty-acyl-CoA biosynthetic process"/>
    <property type="evidence" value="ECO:0007669"/>
    <property type="project" value="TreeGrafter"/>
</dbReference>
<evidence type="ECO:0000256" key="11">
    <source>
        <dbReference type="ARBA" id="ARBA00023262"/>
    </source>
</evidence>
<proteinExistence type="inferred from homology"/>
<evidence type="ECO:0000256" key="6">
    <source>
        <dbReference type="ARBA" id="ARBA00022840"/>
    </source>
</evidence>
<name>A0A1B6BWV6_9HEMI</name>
<keyword evidence="9" id="KW-0576">Peroxisome</keyword>
<dbReference type="AlphaFoldDB" id="A0A1B6BWV6"/>
<evidence type="ECO:0000256" key="3">
    <source>
        <dbReference type="ARBA" id="ARBA00012532"/>
    </source>
</evidence>
<evidence type="ECO:0000256" key="2">
    <source>
        <dbReference type="ARBA" id="ARBA00006432"/>
    </source>
</evidence>
<evidence type="ECO:0000259" key="13">
    <source>
        <dbReference type="Pfam" id="PF00501"/>
    </source>
</evidence>
<evidence type="ECO:0000256" key="8">
    <source>
        <dbReference type="ARBA" id="ARBA00023033"/>
    </source>
</evidence>
<keyword evidence="10" id="KW-0455">Luminescence</keyword>
<sequence length="610" mass="67127">MVLNEISTMLRYLSKRNAALQGDYNSIVQILNKRHFSVRKKININCRCVSLSQKRRIGTENPSHIIKSKLQDIEIPNITITELLWEKVDKFADFTAIECGITGRKYTFAQIKKLSLRFAASLLKSGIKPGETVAIISQNCPEYPIVTYGCMEAGVVITLINYMYTPDEICHQLKDSGAVCIVSAASLINSAISAIGKVKESSKSNKPIKLLALDTIKEEIPSGVERFTEMIADDVDETKLFSLRPKAINTSDVSILPYSSGTTGLSKGVQLSHRNIVTNLLQLSAATDIIETTNDYQEIYPAILPFYHIYGFTTIMASCVYTGSKIVTLPKFEPNNFLNVLKTHKCSILNVVPPLILFLGSNETVKREHIQHVRYITNGAAPIGQIDVERLFQKIPKETNCVFQQGYGLTETSPLLCINVGNEDITAIGTPVVNTLLKVVNVEDGGSLGPGLNGEICAKGPQVMLGYHNNSKATSATIDSEGWFHTGDIGYYNNNGRLFIVDRIKELIKVKGFQVPPAELEEHLRSIPGVKDAGVVGVPDKRTGEAPIAFVVQTSKNPATKDDIKSFISQKVAPYKQLADIVFVDSIPKSASGKILRRNIKDMYLKAVSN</sequence>
<dbReference type="GO" id="GO:0008218">
    <property type="term" value="P:bioluminescence"/>
    <property type="evidence" value="ECO:0007669"/>
    <property type="project" value="UniProtKB-KW"/>
</dbReference>
<dbReference type="Pfam" id="PF13193">
    <property type="entry name" value="AMP-binding_C"/>
    <property type="match status" value="1"/>
</dbReference>
<dbReference type="Pfam" id="PF00501">
    <property type="entry name" value="AMP-binding"/>
    <property type="match status" value="1"/>
</dbReference>
<dbReference type="InterPro" id="IPR000873">
    <property type="entry name" value="AMP-dep_synth/lig_dom"/>
</dbReference>
<keyword evidence="6" id="KW-0067">ATP-binding</keyword>
<evidence type="ECO:0000313" key="15">
    <source>
        <dbReference type="EMBL" id="JAS05499.1"/>
    </source>
</evidence>
<keyword evidence="8" id="KW-0503">Monooxygenase</keyword>
<evidence type="ECO:0000256" key="7">
    <source>
        <dbReference type="ARBA" id="ARBA00023002"/>
    </source>
</evidence>
<dbReference type="EMBL" id="GEDC01031799">
    <property type="protein sequence ID" value="JAS05499.1"/>
    <property type="molecule type" value="Transcribed_RNA"/>
</dbReference>
<comment type="catalytic activity">
    <reaction evidence="12">
        <text>firefly D-luciferin + ATP + O2 = firefly oxyluciferin + hnu + AMP + CO2 + diphosphate</text>
        <dbReference type="Rhea" id="RHEA:10732"/>
        <dbReference type="ChEBI" id="CHEBI:15379"/>
        <dbReference type="ChEBI" id="CHEBI:16526"/>
        <dbReference type="ChEBI" id="CHEBI:16792"/>
        <dbReference type="ChEBI" id="CHEBI:30212"/>
        <dbReference type="ChEBI" id="CHEBI:30616"/>
        <dbReference type="ChEBI" id="CHEBI:33019"/>
        <dbReference type="ChEBI" id="CHEBI:58038"/>
        <dbReference type="ChEBI" id="CHEBI:456215"/>
        <dbReference type="EC" id="1.13.12.7"/>
    </reaction>
</comment>
<keyword evidence="11" id="KW-0599">Photoprotein</keyword>
<dbReference type="InterPro" id="IPR042099">
    <property type="entry name" value="ANL_N_sf"/>
</dbReference>
<dbReference type="InterPro" id="IPR045851">
    <property type="entry name" value="AMP-bd_C_sf"/>
</dbReference>
<comment type="similarity">
    <text evidence="2">Belongs to the ATP-dependent AMP-binding enzyme family.</text>
</comment>
<feature type="domain" description="AMP-dependent synthetase/ligase" evidence="13">
    <location>
        <begin position="85"/>
        <end position="468"/>
    </location>
</feature>
<dbReference type="InterPro" id="IPR025110">
    <property type="entry name" value="AMP-bd_C"/>
</dbReference>
<dbReference type="InterPro" id="IPR020845">
    <property type="entry name" value="AMP-binding_CS"/>
</dbReference>
<feature type="domain" description="AMP-binding enzyme C-terminal" evidence="14">
    <location>
        <begin position="519"/>
        <end position="594"/>
    </location>
</feature>
<dbReference type="GO" id="GO:0004467">
    <property type="term" value="F:long-chain fatty acid-CoA ligase activity"/>
    <property type="evidence" value="ECO:0007669"/>
    <property type="project" value="TreeGrafter"/>
</dbReference>
<dbReference type="FunFam" id="3.40.50.12780:FF:000003">
    <property type="entry name" value="Long-chain-fatty-acid--CoA ligase FadD"/>
    <property type="match status" value="1"/>
</dbReference>
<dbReference type="EC" id="1.13.12.7" evidence="3"/>
<evidence type="ECO:0000256" key="5">
    <source>
        <dbReference type="ARBA" id="ARBA00022741"/>
    </source>
</evidence>
<evidence type="ECO:0000256" key="1">
    <source>
        <dbReference type="ARBA" id="ARBA00004275"/>
    </source>
</evidence>
<evidence type="ECO:0000256" key="9">
    <source>
        <dbReference type="ARBA" id="ARBA00023140"/>
    </source>
</evidence>
<organism evidence="15">
    <name type="scientific">Clastoptera arizonana</name>
    <name type="common">Arizona spittle bug</name>
    <dbReference type="NCBI Taxonomy" id="38151"/>
    <lineage>
        <taxon>Eukaryota</taxon>
        <taxon>Metazoa</taxon>
        <taxon>Ecdysozoa</taxon>
        <taxon>Arthropoda</taxon>
        <taxon>Hexapoda</taxon>
        <taxon>Insecta</taxon>
        <taxon>Pterygota</taxon>
        <taxon>Neoptera</taxon>
        <taxon>Paraneoptera</taxon>
        <taxon>Hemiptera</taxon>
        <taxon>Auchenorrhyncha</taxon>
        <taxon>Cercopoidea</taxon>
        <taxon>Clastopteridae</taxon>
        <taxon>Clastoptera</taxon>
    </lineage>
</organism>
<dbReference type="Gene3D" id="3.40.50.12780">
    <property type="entry name" value="N-terminal domain of ligase-like"/>
    <property type="match status" value="1"/>
</dbReference>
<gene>
    <name evidence="15" type="ORF">g.17936</name>
    <name evidence="16" type="ORF">g.17937</name>
</gene>
<accession>A0A1B6BWV6</accession>
<dbReference type="GO" id="GO:0005777">
    <property type="term" value="C:peroxisome"/>
    <property type="evidence" value="ECO:0007669"/>
    <property type="project" value="UniProtKB-SubCell"/>
</dbReference>
<dbReference type="GO" id="GO:0004497">
    <property type="term" value="F:monooxygenase activity"/>
    <property type="evidence" value="ECO:0007669"/>
    <property type="project" value="UniProtKB-KW"/>
</dbReference>
<dbReference type="PROSITE" id="PS00455">
    <property type="entry name" value="AMP_BINDING"/>
    <property type="match status" value="1"/>
</dbReference>
<dbReference type="PANTHER" id="PTHR24096:SF422">
    <property type="entry name" value="BCDNA.GH02901"/>
    <property type="match status" value="1"/>
</dbReference>
<dbReference type="GO" id="GO:0005524">
    <property type="term" value="F:ATP binding"/>
    <property type="evidence" value="ECO:0007669"/>
    <property type="project" value="UniProtKB-KW"/>
</dbReference>
<keyword evidence="5" id="KW-0547">Nucleotide-binding</keyword>
<dbReference type="CDD" id="cd05911">
    <property type="entry name" value="Firefly_Luc_like"/>
    <property type="match status" value="1"/>
</dbReference>
<dbReference type="EMBL" id="GEDC01005055">
    <property type="protein sequence ID" value="JAS32243.1"/>
    <property type="molecule type" value="Transcribed_RNA"/>
</dbReference>
<reference evidence="15" key="1">
    <citation type="submission" date="2015-12" db="EMBL/GenBank/DDBJ databases">
        <title>De novo transcriptome assembly of four potential Pierce s Disease insect vectors from Arizona vineyards.</title>
        <authorList>
            <person name="Tassone E.E."/>
        </authorList>
    </citation>
    <scope>NUCLEOTIDE SEQUENCE</scope>
</reference>
<evidence type="ECO:0000256" key="10">
    <source>
        <dbReference type="ARBA" id="ARBA00023223"/>
    </source>
</evidence>
<dbReference type="PANTHER" id="PTHR24096">
    <property type="entry name" value="LONG-CHAIN-FATTY-ACID--COA LIGASE"/>
    <property type="match status" value="1"/>
</dbReference>
<comment type="subcellular location">
    <subcellularLocation>
        <location evidence="1">Peroxisome</location>
    </subcellularLocation>
</comment>
<evidence type="ECO:0000256" key="12">
    <source>
        <dbReference type="ARBA" id="ARBA00048497"/>
    </source>
</evidence>
<evidence type="ECO:0000256" key="4">
    <source>
        <dbReference type="ARBA" id="ARBA00019043"/>
    </source>
</evidence>
<evidence type="ECO:0000259" key="14">
    <source>
        <dbReference type="Pfam" id="PF13193"/>
    </source>
</evidence>
<evidence type="ECO:0000313" key="16">
    <source>
        <dbReference type="EMBL" id="JAS32243.1"/>
    </source>
</evidence>
<dbReference type="FunFam" id="3.30.300.30:FF:000007">
    <property type="entry name" value="4-coumarate--CoA ligase 2"/>
    <property type="match status" value="1"/>
</dbReference>
<keyword evidence="7" id="KW-0560">Oxidoreductase</keyword>
<dbReference type="Gene3D" id="3.30.300.30">
    <property type="match status" value="1"/>
</dbReference>
<protein>
    <recommendedName>
        <fullName evidence="4">Luciferin 4-monooxygenase</fullName>
        <ecNumber evidence="3">1.13.12.7</ecNumber>
    </recommendedName>
</protein>